<dbReference type="RefSeq" id="WP_270125823.1">
    <property type="nucleotide sequence ID" value="NZ_CP115396.1"/>
</dbReference>
<feature type="transmembrane region" description="Helical" evidence="1">
    <location>
        <begin position="83"/>
        <end position="101"/>
    </location>
</feature>
<keyword evidence="1" id="KW-0472">Membrane</keyword>
<evidence type="ECO:0000313" key="3">
    <source>
        <dbReference type="Proteomes" id="UP001211872"/>
    </source>
</evidence>
<sequence length="480" mass="53804">MPGTLSPALAARRPALLLLLFFFGVSVVFAFLSESTYDTSDSLNHFLYARYAFRHPANFAESWSKPLVVLVHALPAQAGLRGVMLLQCVCAAVAAWLAFGVARRLRLPWPALVILFIYAAPDYFRIQLSGMTEPLFSVVLMGSVALAVARRPVWAAVLVSWLPFVRSEGFLLLGVFGVYLLGARQWRALPGLLLGYVVYGVVGLFVYGDFWWVFTRNAYPLVAPQYGHGELLHFVRNLPEVIGWVQFGLLGLGGAQMLWAWAQPLRRREPRLFTTELLLVYGSVVVFIGAHSVFWWKGIFASYGLMRVVNGVVPLLALVALNGVYLLAGALRTERARTRLRQGVAAVAVLVVLLGLRAGFRWNRDFTRFSDQLLADKLAQALPNPRPRVLYAHPVVPYGLHLDPFDARQTGRMGEVRTTRPLPAGTLVVWDDWFAPTEYGVPLTLLQGNPQYRQRWRGAIPRNRFKPTTDSVRFIVFERL</sequence>
<feature type="transmembrane region" description="Helical" evidence="1">
    <location>
        <begin position="161"/>
        <end position="181"/>
    </location>
</feature>
<feature type="transmembrane region" description="Helical" evidence="1">
    <location>
        <begin position="273"/>
        <end position="296"/>
    </location>
</feature>
<evidence type="ECO:0000313" key="2">
    <source>
        <dbReference type="EMBL" id="WBO83424.1"/>
    </source>
</evidence>
<feature type="transmembrane region" description="Helical" evidence="1">
    <location>
        <begin position="343"/>
        <end position="360"/>
    </location>
</feature>
<feature type="transmembrane region" description="Helical" evidence="1">
    <location>
        <begin position="241"/>
        <end position="261"/>
    </location>
</feature>
<organism evidence="2 3">
    <name type="scientific">Hymenobacter yonginensis</name>
    <dbReference type="NCBI Taxonomy" id="748197"/>
    <lineage>
        <taxon>Bacteria</taxon>
        <taxon>Pseudomonadati</taxon>
        <taxon>Bacteroidota</taxon>
        <taxon>Cytophagia</taxon>
        <taxon>Cytophagales</taxon>
        <taxon>Hymenobacteraceae</taxon>
        <taxon>Hymenobacter</taxon>
    </lineage>
</organism>
<dbReference type="Proteomes" id="UP001211872">
    <property type="component" value="Chromosome"/>
</dbReference>
<evidence type="ECO:0000256" key="1">
    <source>
        <dbReference type="SAM" id="Phobius"/>
    </source>
</evidence>
<name>A0ABY7PL41_9BACT</name>
<evidence type="ECO:0008006" key="4">
    <source>
        <dbReference type="Google" id="ProtNLM"/>
    </source>
</evidence>
<keyword evidence="3" id="KW-1185">Reference proteome</keyword>
<keyword evidence="1" id="KW-0812">Transmembrane</keyword>
<keyword evidence="1" id="KW-1133">Transmembrane helix</keyword>
<dbReference type="EMBL" id="CP115396">
    <property type="protein sequence ID" value="WBO83424.1"/>
    <property type="molecule type" value="Genomic_DNA"/>
</dbReference>
<feature type="transmembrane region" description="Helical" evidence="1">
    <location>
        <begin position="193"/>
        <end position="214"/>
    </location>
</feature>
<proteinExistence type="predicted"/>
<gene>
    <name evidence="2" type="ORF">O9Z63_13650</name>
</gene>
<reference evidence="2 3" key="1">
    <citation type="journal article" date="2011" name="Int. J. Syst. Evol. Microbiol.">
        <title>Hymenobacter yonginensis sp. nov., isolated from a mesotrophic artificial lake.</title>
        <authorList>
            <person name="Joung Y."/>
            <person name="Cho S.H."/>
            <person name="Kim H."/>
            <person name="Kim S.B."/>
            <person name="Joh K."/>
        </authorList>
    </citation>
    <scope>NUCLEOTIDE SEQUENCE [LARGE SCALE GENOMIC DNA]</scope>
    <source>
        <strain evidence="2 3">KCTC 22745</strain>
    </source>
</reference>
<feature type="transmembrane region" description="Helical" evidence="1">
    <location>
        <begin position="107"/>
        <end position="124"/>
    </location>
</feature>
<feature type="transmembrane region" description="Helical" evidence="1">
    <location>
        <begin position="308"/>
        <end position="331"/>
    </location>
</feature>
<accession>A0ABY7PL41</accession>
<protein>
    <recommendedName>
        <fullName evidence="4">Glycosyltransferase RgtA/B/C/D-like domain-containing protein</fullName>
    </recommendedName>
</protein>
<feature type="transmembrane region" description="Helical" evidence="1">
    <location>
        <begin position="15"/>
        <end position="32"/>
    </location>
</feature>